<dbReference type="OrthoDB" id="2014201at2759"/>
<name>A0A9W7GFW4_9STRA</name>
<protein>
    <recommendedName>
        <fullName evidence="3">Class I SAM-dependent methyltransferase</fullName>
    </recommendedName>
</protein>
<dbReference type="AlphaFoldDB" id="A0A9W7GFW4"/>
<accession>A0A9W7GFW4</accession>
<organism evidence="1 2">
    <name type="scientific">Triparma columacea</name>
    <dbReference type="NCBI Taxonomy" id="722753"/>
    <lineage>
        <taxon>Eukaryota</taxon>
        <taxon>Sar</taxon>
        <taxon>Stramenopiles</taxon>
        <taxon>Ochrophyta</taxon>
        <taxon>Bolidophyceae</taxon>
        <taxon>Parmales</taxon>
        <taxon>Triparmaceae</taxon>
        <taxon>Triparma</taxon>
    </lineage>
</organism>
<evidence type="ECO:0008006" key="3">
    <source>
        <dbReference type="Google" id="ProtNLM"/>
    </source>
</evidence>
<dbReference type="Proteomes" id="UP001165065">
    <property type="component" value="Unassembled WGS sequence"/>
</dbReference>
<keyword evidence="2" id="KW-1185">Reference proteome</keyword>
<evidence type="ECO:0000313" key="1">
    <source>
        <dbReference type="EMBL" id="GMI43393.1"/>
    </source>
</evidence>
<dbReference type="Gene3D" id="3.40.50.150">
    <property type="entry name" value="Vaccinia Virus protein VP39"/>
    <property type="match status" value="1"/>
</dbReference>
<comment type="caution">
    <text evidence="1">The sequence shown here is derived from an EMBL/GenBank/DDBJ whole genome shotgun (WGS) entry which is preliminary data.</text>
</comment>
<proteinExistence type="predicted"/>
<sequence>MFLDALRKGRQSQCKIDYEFTEDNRANDQGRGYNFTEHWAHNFHFCNWSKWLLDLPAMEALPGGPRVLEIGVFEGRTSTWLLENLPSARYLGVEPFPNSNLRVNLNAVTRNVPGSSIVMVEAPASKALPDLITEGHKFDLVYVDGDHSEGGALWDAMLGWELLAVGGIMIFDDYFDWELPDEMEKKLGTVRKGCDSFVNARREDMRILWRWDQLAVRKLKEPGTTPW</sequence>
<reference evidence="2" key="1">
    <citation type="journal article" date="2023" name="Commun. Biol.">
        <title>Genome analysis of Parmales, the sister group of diatoms, reveals the evolutionary specialization of diatoms from phago-mixotrophs to photoautotrophs.</title>
        <authorList>
            <person name="Ban H."/>
            <person name="Sato S."/>
            <person name="Yoshikawa S."/>
            <person name="Yamada K."/>
            <person name="Nakamura Y."/>
            <person name="Ichinomiya M."/>
            <person name="Sato N."/>
            <person name="Blanc-Mathieu R."/>
            <person name="Endo H."/>
            <person name="Kuwata A."/>
            <person name="Ogata H."/>
        </authorList>
    </citation>
    <scope>NUCLEOTIDE SEQUENCE [LARGE SCALE GENOMIC DNA]</scope>
</reference>
<dbReference type="Pfam" id="PF13578">
    <property type="entry name" value="Methyltransf_24"/>
    <property type="match status" value="1"/>
</dbReference>
<dbReference type="SUPFAM" id="SSF53335">
    <property type="entry name" value="S-adenosyl-L-methionine-dependent methyltransferases"/>
    <property type="match status" value="1"/>
</dbReference>
<dbReference type="EMBL" id="BRYA01000192">
    <property type="protein sequence ID" value="GMI43393.1"/>
    <property type="molecule type" value="Genomic_DNA"/>
</dbReference>
<dbReference type="InterPro" id="IPR029063">
    <property type="entry name" value="SAM-dependent_MTases_sf"/>
</dbReference>
<evidence type="ECO:0000313" key="2">
    <source>
        <dbReference type="Proteomes" id="UP001165065"/>
    </source>
</evidence>
<dbReference type="CDD" id="cd02440">
    <property type="entry name" value="AdoMet_MTases"/>
    <property type="match status" value="1"/>
</dbReference>
<gene>
    <name evidence="1" type="ORF">TrCOL_g9684</name>
</gene>